<dbReference type="RefSeq" id="WP_188886384.1">
    <property type="nucleotide sequence ID" value="NZ_BLYJ01000028.1"/>
</dbReference>
<keyword evidence="2" id="KW-1185">Reference proteome</keyword>
<name>A0ABQ1E1S2_9FIRM</name>
<proteinExistence type="predicted"/>
<evidence type="ECO:0000313" key="2">
    <source>
        <dbReference type="Proteomes" id="UP000620147"/>
    </source>
</evidence>
<accession>A0ABQ1E1S2</accession>
<comment type="caution">
    <text evidence="1">The sequence shown here is derived from an EMBL/GenBank/DDBJ whole genome shotgun (WGS) entry which is preliminary data.</text>
</comment>
<protein>
    <submittedName>
        <fullName evidence="1">Uncharacterized protein</fullName>
    </submittedName>
</protein>
<gene>
    <name evidence="1" type="ORF">BUFA31_20780</name>
</gene>
<evidence type="ECO:0000313" key="1">
    <source>
        <dbReference type="EMBL" id="GFO88914.1"/>
    </source>
</evidence>
<dbReference type="EMBL" id="BLYJ01000028">
    <property type="protein sequence ID" value="GFO88914.1"/>
    <property type="molecule type" value="Genomic_DNA"/>
</dbReference>
<sequence>MIKITSPKNSDCDVFNVDMTGEIKHIAKEFSYAIAGTYKALKKNNQEYAETFRMELIKALGHGATSVWNDMPGPGLRCRALVIHEGEKLNGDDIANLLRSGVPTDIIKELLNQM</sequence>
<dbReference type="Proteomes" id="UP000620147">
    <property type="component" value="Unassembled WGS sequence"/>
</dbReference>
<organism evidence="1 2">
    <name type="scientific">Butyricicoccus faecihominis</name>
    <dbReference type="NCBI Taxonomy" id="1712515"/>
    <lineage>
        <taxon>Bacteria</taxon>
        <taxon>Bacillati</taxon>
        <taxon>Bacillota</taxon>
        <taxon>Clostridia</taxon>
        <taxon>Eubacteriales</taxon>
        <taxon>Butyricicoccaceae</taxon>
        <taxon>Butyricicoccus</taxon>
    </lineage>
</organism>
<reference evidence="1 2" key="1">
    <citation type="submission" date="2020-06" db="EMBL/GenBank/DDBJ databases">
        <title>Characterization of fructooligosaccharide metabolism and fructooligosaccharide-degrading enzymes in human commensal butyrate producers.</title>
        <authorList>
            <person name="Tanno H."/>
            <person name="Fujii T."/>
            <person name="Hirano K."/>
            <person name="Maeno S."/>
            <person name="Tonozuka T."/>
            <person name="Sakamoto M."/>
            <person name="Ohkuma M."/>
            <person name="Tochio T."/>
            <person name="Endo A."/>
        </authorList>
    </citation>
    <scope>NUCLEOTIDE SEQUENCE [LARGE SCALE GENOMIC DNA]</scope>
    <source>
        <strain evidence="1 2">JCM 31056</strain>
    </source>
</reference>